<dbReference type="STRING" id="234267.Acid_0430"/>
<dbReference type="AlphaFoldDB" id="Q02BX6"/>
<name>Q02BX6_SOLUE</name>
<sequence>MNLDLRPFVALWIVVTAIVIALFIWRKIVAGKEDDSLHVNSGPAVDQTSISQKLDVIDKWGKIMTVVAVLLGLLVAAAYVYGQFVGRASMGV</sequence>
<feature type="transmembrane region" description="Helical" evidence="1">
    <location>
        <begin position="6"/>
        <end position="25"/>
    </location>
</feature>
<organism evidence="2">
    <name type="scientific">Solibacter usitatus (strain Ellin6076)</name>
    <dbReference type="NCBI Taxonomy" id="234267"/>
    <lineage>
        <taxon>Bacteria</taxon>
        <taxon>Pseudomonadati</taxon>
        <taxon>Acidobacteriota</taxon>
        <taxon>Terriglobia</taxon>
        <taxon>Bryobacterales</taxon>
        <taxon>Solibacteraceae</taxon>
        <taxon>Candidatus Solibacter</taxon>
    </lineage>
</organism>
<accession>Q02BX6</accession>
<keyword evidence="1" id="KW-0472">Membrane</keyword>
<reference evidence="2" key="1">
    <citation type="submission" date="2006-10" db="EMBL/GenBank/DDBJ databases">
        <title>Complete sequence of Solibacter usitatus Ellin6076.</title>
        <authorList>
            <consortium name="US DOE Joint Genome Institute"/>
            <person name="Copeland A."/>
            <person name="Lucas S."/>
            <person name="Lapidus A."/>
            <person name="Barry K."/>
            <person name="Detter J.C."/>
            <person name="Glavina del Rio T."/>
            <person name="Hammon N."/>
            <person name="Israni S."/>
            <person name="Dalin E."/>
            <person name="Tice H."/>
            <person name="Pitluck S."/>
            <person name="Thompson L.S."/>
            <person name="Brettin T."/>
            <person name="Bruce D."/>
            <person name="Han C."/>
            <person name="Tapia R."/>
            <person name="Gilna P."/>
            <person name="Schmutz J."/>
            <person name="Larimer F."/>
            <person name="Land M."/>
            <person name="Hauser L."/>
            <person name="Kyrpides N."/>
            <person name="Mikhailova N."/>
            <person name="Janssen P.H."/>
            <person name="Kuske C.R."/>
            <person name="Richardson P."/>
        </authorList>
    </citation>
    <scope>NUCLEOTIDE SEQUENCE</scope>
    <source>
        <strain evidence="2">Ellin6076</strain>
    </source>
</reference>
<keyword evidence="1" id="KW-0812">Transmembrane</keyword>
<keyword evidence="1" id="KW-1133">Transmembrane helix</keyword>
<feature type="transmembrane region" description="Helical" evidence="1">
    <location>
        <begin position="63"/>
        <end position="82"/>
    </location>
</feature>
<protein>
    <submittedName>
        <fullName evidence="2">Uncharacterized protein</fullName>
    </submittedName>
</protein>
<dbReference type="OrthoDB" id="129826at2"/>
<dbReference type="InParanoid" id="Q02BX6"/>
<dbReference type="HOGENOM" id="CLU_2411626_0_0_0"/>
<proteinExistence type="predicted"/>
<dbReference type="EMBL" id="CP000473">
    <property type="protein sequence ID" value="ABJ81440.1"/>
    <property type="molecule type" value="Genomic_DNA"/>
</dbReference>
<evidence type="ECO:0000313" key="2">
    <source>
        <dbReference type="EMBL" id="ABJ81440.1"/>
    </source>
</evidence>
<evidence type="ECO:0000256" key="1">
    <source>
        <dbReference type="SAM" id="Phobius"/>
    </source>
</evidence>
<dbReference type="KEGG" id="sus:Acid_0430"/>
<gene>
    <name evidence="2" type="ordered locus">Acid_0430</name>
</gene>